<evidence type="ECO:0000256" key="1">
    <source>
        <dbReference type="ARBA" id="ARBA00000843"/>
    </source>
</evidence>
<protein>
    <recommendedName>
        <fullName evidence="5 14">Adenine DNA glycosylase</fullName>
        <ecNumber evidence="4 14">3.2.2.31</ecNumber>
    </recommendedName>
</protein>
<dbReference type="InterPro" id="IPR003265">
    <property type="entry name" value="HhH-GPD_domain"/>
</dbReference>
<evidence type="ECO:0000256" key="7">
    <source>
        <dbReference type="ARBA" id="ARBA00022723"/>
    </source>
</evidence>
<dbReference type="AlphaFoldDB" id="A0A077DGH6"/>
<dbReference type="EMBL" id="CP009238">
    <property type="protein sequence ID" value="AIL33236.1"/>
    <property type="molecule type" value="Genomic_DNA"/>
</dbReference>
<dbReference type="InterPro" id="IPR023170">
    <property type="entry name" value="HhH_base_excis_C"/>
</dbReference>
<dbReference type="GO" id="GO:0034039">
    <property type="term" value="F:8-oxo-7,8-dihydroguanine DNA N-glycosylase activity"/>
    <property type="evidence" value="ECO:0007669"/>
    <property type="project" value="TreeGrafter"/>
</dbReference>
<dbReference type="GO" id="GO:0032357">
    <property type="term" value="F:oxidized purine DNA binding"/>
    <property type="evidence" value="ECO:0007669"/>
    <property type="project" value="TreeGrafter"/>
</dbReference>
<evidence type="ECO:0000256" key="8">
    <source>
        <dbReference type="ARBA" id="ARBA00022763"/>
    </source>
</evidence>
<dbReference type="SUPFAM" id="SSF48150">
    <property type="entry name" value="DNA-glycosylase"/>
    <property type="match status" value="1"/>
</dbReference>
<name>A0A077DGH6_9BURK</name>
<dbReference type="Pfam" id="PF14815">
    <property type="entry name" value="NUDIX_4"/>
    <property type="match status" value="1"/>
</dbReference>
<evidence type="ECO:0000259" key="15">
    <source>
        <dbReference type="SMART" id="SM00478"/>
    </source>
</evidence>
<gene>
    <name evidence="16" type="ORF">IX83_07960</name>
</gene>
<evidence type="ECO:0000313" key="17">
    <source>
        <dbReference type="Proteomes" id="UP000028945"/>
    </source>
</evidence>
<keyword evidence="6" id="KW-0004">4Fe-4S</keyword>
<comment type="catalytic activity">
    <reaction evidence="1 14">
        <text>Hydrolyzes free adenine bases from 7,8-dihydro-8-oxoguanine:adenine mismatched double-stranded DNA, leaving an apurinic site.</text>
        <dbReference type="EC" id="3.2.2.31"/>
    </reaction>
</comment>
<keyword evidence="12" id="KW-0234">DNA repair</keyword>
<dbReference type="FunFam" id="1.10.340.30:FF:000002">
    <property type="entry name" value="Adenine DNA glycosylase"/>
    <property type="match status" value="1"/>
</dbReference>
<dbReference type="NCBIfam" id="TIGR01084">
    <property type="entry name" value="mutY"/>
    <property type="match status" value="1"/>
</dbReference>
<accession>A0A077DGH6</accession>
<dbReference type="Proteomes" id="UP000028945">
    <property type="component" value="Chromosome"/>
</dbReference>
<evidence type="ECO:0000256" key="10">
    <source>
        <dbReference type="ARBA" id="ARBA00023004"/>
    </source>
</evidence>
<dbReference type="InterPro" id="IPR000445">
    <property type="entry name" value="HhH_motif"/>
</dbReference>
<keyword evidence="8 14" id="KW-0227">DNA damage</keyword>
<evidence type="ECO:0000256" key="2">
    <source>
        <dbReference type="ARBA" id="ARBA00002933"/>
    </source>
</evidence>
<evidence type="ECO:0000256" key="6">
    <source>
        <dbReference type="ARBA" id="ARBA00022485"/>
    </source>
</evidence>
<keyword evidence="10 14" id="KW-0408">Iron</keyword>
<evidence type="ECO:0000256" key="5">
    <source>
        <dbReference type="ARBA" id="ARBA00022023"/>
    </source>
</evidence>
<evidence type="ECO:0000256" key="9">
    <source>
        <dbReference type="ARBA" id="ARBA00022801"/>
    </source>
</evidence>
<comment type="similarity">
    <text evidence="3 14">Belongs to the Nth/MutY family.</text>
</comment>
<sequence>MFAQELVNWQKVFGRHGLPWQGTQDPYKVWLSEIMLQQTQVSTVIPYYERFIKKFPRVQLLAQAKEDEVLSLWAGLGYYARARNLHRAAQEVVSRFGGIFPENIDDLVSLPGIGLSTAHAIASFCFSKHTPIMDGNVKRVFARYYGIKGYDRHFEKVLWQQAWENVDNLPDDFDMPAYTQGLMDLGATICTRTKPKCLTCPFKESCYAHLNNQQTSLPTPKPKKTVPLKEVYMLIVDTGHSVLLEKRKSSGIWGGLWSLPEFEQASQMKAFVQASFSGDAVLQKMAELTHKFSHYTLLIRPFYFSNPTENRLSESVAYDYLQTLSKEDKPHFKYLDWDALETIGLPKPIQDLLSWRVNDTQDVRK</sequence>
<dbReference type="Pfam" id="PF00633">
    <property type="entry name" value="HHH"/>
    <property type="match status" value="1"/>
</dbReference>
<evidence type="ECO:0000256" key="11">
    <source>
        <dbReference type="ARBA" id="ARBA00023014"/>
    </source>
</evidence>
<dbReference type="GO" id="GO:0035485">
    <property type="term" value="F:adenine/guanine mispair binding"/>
    <property type="evidence" value="ECO:0007669"/>
    <property type="project" value="TreeGrafter"/>
</dbReference>
<evidence type="ECO:0000256" key="14">
    <source>
        <dbReference type="RuleBase" id="RU365096"/>
    </source>
</evidence>
<evidence type="ECO:0000256" key="13">
    <source>
        <dbReference type="ARBA" id="ARBA00023295"/>
    </source>
</evidence>
<dbReference type="PANTHER" id="PTHR42944:SF1">
    <property type="entry name" value="ADENINE DNA GLYCOSYLASE"/>
    <property type="match status" value="1"/>
</dbReference>
<dbReference type="OrthoDB" id="9802365at2"/>
<reference evidence="16 17" key="1">
    <citation type="journal article" date="2014" name="BMC Genomics">
        <title>A genomic perspective on a new bacterial genus and species from the Alcaligenaceae family, Basilea psittacipulmonis.</title>
        <authorList>
            <person name="Whiteson K.L."/>
            <person name="Hernandez D."/>
            <person name="Lazarevic V."/>
            <person name="Gaia N."/>
            <person name="Farinelli L."/>
            <person name="Francois P."/>
            <person name="Pilo P."/>
            <person name="Frey J."/>
            <person name="Schrenzel J."/>
        </authorList>
    </citation>
    <scope>NUCLEOTIDE SEQUENCE [LARGE SCALE GENOMIC DNA]</scope>
    <source>
        <strain evidence="16 17">DSM 24701</strain>
    </source>
</reference>
<dbReference type="GO" id="GO:0006284">
    <property type="term" value="P:base-excision repair"/>
    <property type="evidence" value="ECO:0007669"/>
    <property type="project" value="UniProtKB-UniRule"/>
</dbReference>
<dbReference type="PANTHER" id="PTHR42944">
    <property type="entry name" value="ADENINE DNA GLYCOSYLASE"/>
    <property type="match status" value="1"/>
</dbReference>
<dbReference type="InterPro" id="IPR011257">
    <property type="entry name" value="DNA_glycosylase"/>
</dbReference>
<evidence type="ECO:0000313" key="16">
    <source>
        <dbReference type="EMBL" id="AIL33236.1"/>
    </source>
</evidence>
<comment type="function">
    <text evidence="2">Adenine glycosylase active on G-A mispairs. MutY also corrects error-prone DNA synthesis past GO lesions which are due to the oxidatively damaged form of guanine: 7,8-dihydro-8-oxoguanine (8-oxo-dGTP).</text>
</comment>
<dbReference type="SUPFAM" id="SSF55811">
    <property type="entry name" value="Nudix"/>
    <property type="match status" value="1"/>
</dbReference>
<dbReference type="PROSITE" id="PS00764">
    <property type="entry name" value="ENDONUCLEASE_III_1"/>
    <property type="match status" value="1"/>
</dbReference>
<dbReference type="InterPro" id="IPR015797">
    <property type="entry name" value="NUDIX_hydrolase-like_dom_sf"/>
</dbReference>
<proteinExistence type="inferred from homology"/>
<keyword evidence="17" id="KW-1185">Reference proteome</keyword>
<dbReference type="Gene3D" id="1.10.1670.10">
    <property type="entry name" value="Helix-hairpin-Helix base-excision DNA repair enzymes (C-terminal)"/>
    <property type="match status" value="1"/>
</dbReference>
<dbReference type="CDD" id="cd00056">
    <property type="entry name" value="ENDO3c"/>
    <property type="match status" value="1"/>
</dbReference>
<dbReference type="InterPro" id="IPR004035">
    <property type="entry name" value="Endouclease-III_FeS-bd_BS"/>
</dbReference>
<dbReference type="HOGENOM" id="CLU_012862_0_2_4"/>
<dbReference type="GO" id="GO:0046872">
    <property type="term" value="F:metal ion binding"/>
    <property type="evidence" value="ECO:0007669"/>
    <property type="project" value="UniProtKB-UniRule"/>
</dbReference>
<evidence type="ECO:0000256" key="3">
    <source>
        <dbReference type="ARBA" id="ARBA00008343"/>
    </source>
</evidence>
<dbReference type="EC" id="3.2.2.31" evidence="4 14"/>
<dbReference type="RefSeq" id="WP_038501034.1">
    <property type="nucleotide sequence ID" value="NZ_AFWK01000023.1"/>
</dbReference>
<dbReference type="Pfam" id="PF00730">
    <property type="entry name" value="HhH-GPD"/>
    <property type="match status" value="1"/>
</dbReference>
<dbReference type="GO" id="GO:0006298">
    <property type="term" value="P:mismatch repair"/>
    <property type="evidence" value="ECO:0007669"/>
    <property type="project" value="TreeGrafter"/>
</dbReference>
<dbReference type="GO" id="GO:0000701">
    <property type="term" value="F:purine-specific mismatch base pair DNA N-glycosylase activity"/>
    <property type="evidence" value="ECO:0007669"/>
    <property type="project" value="UniProtKB-EC"/>
</dbReference>
<dbReference type="KEGG" id="bpsi:IX83_07960"/>
<dbReference type="Gene3D" id="3.90.79.10">
    <property type="entry name" value="Nucleoside Triphosphate Pyrophosphohydrolase"/>
    <property type="match status" value="1"/>
</dbReference>
<dbReference type="InterPro" id="IPR029119">
    <property type="entry name" value="MutY_C"/>
</dbReference>
<dbReference type="SMART" id="SM00478">
    <property type="entry name" value="ENDO3c"/>
    <property type="match status" value="1"/>
</dbReference>
<dbReference type="Gene3D" id="1.10.340.30">
    <property type="entry name" value="Hypothetical protein, domain 2"/>
    <property type="match status" value="1"/>
</dbReference>
<evidence type="ECO:0000256" key="12">
    <source>
        <dbReference type="ARBA" id="ARBA00023204"/>
    </source>
</evidence>
<keyword evidence="11" id="KW-0411">Iron-sulfur</keyword>
<feature type="domain" description="HhH-GPD" evidence="15">
    <location>
        <begin position="35"/>
        <end position="188"/>
    </location>
</feature>
<comment type="cofactor">
    <cofactor evidence="14">
        <name>[4Fe-4S] cluster</name>
        <dbReference type="ChEBI" id="CHEBI:49883"/>
    </cofactor>
    <text evidence="14">Binds 1 [4Fe-4S] cluster.</text>
</comment>
<dbReference type="CDD" id="cd03431">
    <property type="entry name" value="NUDIX_DNA_Glycosylase_C-MutY"/>
    <property type="match status" value="1"/>
</dbReference>
<organism evidence="16 17">
    <name type="scientific">Basilea psittacipulmonis DSM 24701</name>
    <dbReference type="NCBI Taxonomy" id="1072685"/>
    <lineage>
        <taxon>Bacteria</taxon>
        <taxon>Pseudomonadati</taxon>
        <taxon>Pseudomonadota</taxon>
        <taxon>Betaproteobacteria</taxon>
        <taxon>Burkholderiales</taxon>
        <taxon>Alcaligenaceae</taxon>
        <taxon>Basilea</taxon>
    </lineage>
</organism>
<keyword evidence="9" id="KW-0378">Hydrolase</keyword>
<dbReference type="InterPro" id="IPR044298">
    <property type="entry name" value="MIG/MutY"/>
</dbReference>
<dbReference type="InterPro" id="IPR005760">
    <property type="entry name" value="A/G_AdeGlyc_MutY"/>
</dbReference>
<dbReference type="STRING" id="1072685.IX83_07960"/>
<dbReference type="eggNOG" id="COG1194">
    <property type="taxonomic scope" value="Bacteria"/>
</dbReference>
<keyword evidence="13 14" id="KW-0326">Glycosidase</keyword>
<dbReference type="GO" id="GO:0051539">
    <property type="term" value="F:4 iron, 4 sulfur cluster binding"/>
    <property type="evidence" value="ECO:0007669"/>
    <property type="project" value="UniProtKB-UniRule"/>
</dbReference>
<keyword evidence="7" id="KW-0479">Metal-binding</keyword>
<evidence type="ECO:0000256" key="4">
    <source>
        <dbReference type="ARBA" id="ARBA00012045"/>
    </source>
</evidence>